<protein>
    <submittedName>
        <fullName evidence="3">Uncharacterized protein</fullName>
    </submittedName>
</protein>
<evidence type="ECO:0000256" key="1">
    <source>
        <dbReference type="SAM" id="Coils"/>
    </source>
</evidence>
<feature type="coiled-coil region" evidence="1">
    <location>
        <begin position="57"/>
        <end position="91"/>
    </location>
</feature>
<comment type="caution">
    <text evidence="3">The sequence shown here is derived from an EMBL/GenBank/DDBJ whole genome shotgun (WGS) entry which is preliminary data.</text>
</comment>
<dbReference type="EMBL" id="LUTY01001066">
    <property type="protein sequence ID" value="OAD22262.1"/>
    <property type="molecule type" value="Genomic_DNA"/>
</dbReference>
<dbReference type="AlphaFoldDB" id="A0A176S2E7"/>
<gene>
    <name evidence="3" type="ORF">THIOM_001941</name>
</gene>
<sequence>MKEIFEQGITETYRQKSNHNQQWRDEEISKRNQAYQDELEIERWKLNHKKQTPDSYNTKLEQMRAALEQDKKQVTQTFESHQQQLETNREEGLKSLKSLTDKLKETSKTLVSQKILNPDALTNIVKETGQLSQPGSPKRGYSSKPWRSQISH</sequence>
<feature type="region of interest" description="Disordered" evidence="2">
    <location>
        <begin position="127"/>
        <end position="152"/>
    </location>
</feature>
<organism evidence="3 4">
    <name type="scientific">Candidatus Thiomargarita nelsonii</name>
    <dbReference type="NCBI Taxonomy" id="1003181"/>
    <lineage>
        <taxon>Bacteria</taxon>
        <taxon>Pseudomonadati</taxon>
        <taxon>Pseudomonadota</taxon>
        <taxon>Gammaproteobacteria</taxon>
        <taxon>Thiotrichales</taxon>
        <taxon>Thiotrichaceae</taxon>
        <taxon>Thiomargarita</taxon>
    </lineage>
</organism>
<accession>A0A176S2E7</accession>
<keyword evidence="4" id="KW-1185">Reference proteome</keyword>
<evidence type="ECO:0000313" key="3">
    <source>
        <dbReference type="EMBL" id="OAD22262.1"/>
    </source>
</evidence>
<proteinExistence type="predicted"/>
<feature type="region of interest" description="Disordered" evidence="2">
    <location>
        <begin position="1"/>
        <end position="25"/>
    </location>
</feature>
<name>A0A176S2E7_9GAMM</name>
<dbReference type="Proteomes" id="UP000076962">
    <property type="component" value="Unassembled WGS sequence"/>
</dbReference>
<evidence type="ECO:0000313" key="4">
    <source>
        <dbReference type="Proteomes" id="UP000076962"/>
    </source>
</evidence>
<keyword evidence="1" id="KW-0175">Coiled coil</keyword>
<evidence type="ECO:0000256" key="2">
    <source>
        <dbReference type="SAM" id="MobiDB-lite"/>
    </source>
</evidence>
<reference evidence="3 4" key="1">
    <citation type="submission" date="2016-05" db="EMBL/GenBank/DDBJ databases">
        <title>Single-cell genome of chain-forming Candidatus Thiomargarita nelsonii and comparison to other large sulfur-oxidizing bacteria.</title>
        <authorList>
            <person name="Winkel M."/>
            <person name="Salman V."/>
            <person name="Woyke T."/>
            <person name="Schulz-Vogt H."/>
            <person name="Richter M."/>
            <person name="Flood B."/>
            <person name="Bailey J."/>
            <person name="Amann R."/>
            <person name="Mussmann M."/>
        </authorList>
    </citation>
    <scope>NUCLEOTIDE SEQUENCE [LARGE SCALE GENOMIC DNA]</scope>
    <source>
        <strain evidence="3 4">THI036</strain>
    </source>
</reference>